<feature type="domain" description="AMP-dependent synthetase/ligase" evidence="1">
    <location>
        <begin position="54"/>
        <end position="248"/>
    </location>
</feature>
<dbReference type="InterPro" id="IPR045851">
    <property type="entry name" value="AMP-bd_C_sf"/>
</dbReference>
<keyword evidence="4" id="KW-1185">Reference proteome</keyword>
<dbReference type="PANTHER" id="PTHR43201">
    <property type="entry name" value="ACYL-COA SYNTHETASE"/>
    <property type="match status" value="1"/>
</dbReference>
<dbReference type="GO" id="GO:0008756">
    <property type="term" value="F:o-succinylbenzoate-CoA ligase activity"/>
    <property type="evidence" value="ECO:0007669"/>
    <property type="project" value="UniProtKB-EC"/>
</dbReference>
<accession>A0A5C4U3Y2</accession>
<dbReference type="InterPro" id="IPR042099">
    <property type="entry name" value="ANL_N_sf"/>
</dbReference>
<dbReference type="InterPro" id="IPR025110">
    <property type="entry name" value="AMP-bd_C"/>
</dbReference>
<dbReference type="Gene3D" id="3.30.300.30">
    <property type="match status" value="1"/>
</dbReference>
<evidence type="ECO:0000313" key="3">
    <source>
        <dbReference type="EMBL" id="TNL97280.1"/>
    </source>
</evidence>
<dbReference type="NCBIfam" id="NF005877">
    <property type="entry name" value="PRK07824.1"/>
    <property type="match status" value="1"/>
</dbReference>
<dbReference type="OrthoDB" id="9803968at2"/>
<dbReference type="InterPro" id="IPR000873">
    <property type="entry name" value="AMP-dep_synth/lig_dom"/>
</dbReference>
<evidence type="ECO:0000259" key="1">
    <source>
        <dbReference type="Pfam" id="PF00501"/>
    </source>
</evidence>
<feature type="domain" description="AMP-binding enzyme C-terminal" evidence="2">
    <location>
        <begin position="299"/>
        <end position="367"/>
    </location>
</feature>
<keyword evidence="3" id="KW-0436">Ligase</keyword>
<sequence length="382" mass="40599">MYDVKSIEVVPVDLANPTALVPAVERAIAGGSALLPVPAHDRARTEILRNAMRINDPIDDEISVIMSTSGSTGTPKGAQLTAANLISSADATHQHLGGPGQWLLALPAHHIAGLQVITRNLVAGVEPLALDLSAGFDVDAFLTASRELKETGDRIYTSISPMQLTKALERVTGIEALRLYDAILVGGAAVHPKDLEACSKLGISVVTSYGSSETAGGCVYDGRALPGAQVRVQDGRIYLGGPMIAHGYRNHPDHEAFAEEGWFATTDCGVLDNDLLTITGRLDSVIITGGLKLHPEVLERELTTIAGVDSACVVGVPHPRFGQAVCAVYEGSAEVDEVFDALDHLPRWQLPKDLRRLAEIPRIGPGKVDRTGVEKLFNPRAD</sequence>
<name>A0A5C4U3Y2_9CORY</name>
<dbReference type="GO" id="GO:0006631">
    <property type="term" value="P:fatty acid metabolic process"/>
    <property type="evidence" value="ECO:0007669"/>
    <property type="project" value="TreeGrafter"/>
</dbReference>
<gene>
    <name evidence="3" type="ORF">FHE74_06300</name>
</gene>
<dbReference type="EMBL" id="VDHJ01000008">
    <property type="protein sequence ID" value="TNL97280.1"/>
    <property type="molecule type" value="Genomic_DNA"/>
</dbReference>
<dbReference type="Proteomes" id="UP000312032">
    <property type="component" value="Unassembled WGS sequence"/>
</dbReference>
<dbReference type="EC" id="6.2.1.26" evidence="3"/>
<dbReference type="Gene3D" id="3.40.50.12780">
    <property type="entry name" value="N-terminal domain of ligase-like"/>
    <property type="match status" value="1"/>
</dbReference>
<dbReference type="GO" id="GO:0031956">
    <property type="term" value="F:medium-chain fatty acid-CoA ligase activity"/>
    <property type="evidence" value="ECO:0007669"/>
    <property type="project" value="TreeGrafter"/>
</dbReference>
<reference evidence="3 4" key="1">
    <citation type="submission" date="2019-06" db="EMBL/GenBank/DDBJ databases">
        <authorList>
            <person name="Li J."/>
        </authorList>
    </citation>
    <scope>NUCLEOTIDE SEQUENCE [LARGE SCALE GENOMIC DNA]</scope>
    <source>
        <strain evidence="3 4">LMG 28165</strain>
    </source>
</reference>
<comment type="caution">
    <text evidence="3">The sequence shown here is derived from an EMBL/GenBank/DDBJ whole genome shotgun (WGS) entry which is preliminary data.</text>
</comment>
<dbReference type="Pfam" id="PF13193">
    <property type="entry name" value="AMP-binding_C"/>
    <property type="match status" value="1"/>
</dbReference>
<dbReference type="PANTHER" id="PTHR43201:SF32">
    <property type="entry name" value="2-SUCCINYLBENZOATE--COA LIGASE, CHLOROPLASTIC_PEROXISOMAL"/>
    <property type="match status" value="1"/>
</dbReference>
<evidence type="ECO:0000313" key="4">
    <source>
        <dbReference type="Proteomes" id="UP000312032"/>
    </source>
</evidence>
<dbReference type="RefSeq" id="WP_139465662.1">
    <property type="nucleotide sequence ID" value="NZ_VDHJ01000008.1"/>
</dbReference>
<organism evidence="3 4">
    <name type="scientific">Corynebacterium tapiri</name>
    <dbReference type="NCBI Taxonomy" id="1448266"/>
    <lineage>
        <taxon>Bacteria</taxon>
        <taxon>Bacillati</taxon>
        <taxon>Actinomycetota</taxon>
        <taxon>Actinomycetes</taxon>
        <taxon>Mycobacteriales</taxon>
        <taxon>Corynebacteriaceae</taxon>
        <taxon>Corynebacterium</taxon>
    </lineage>
</organism>
<dbReference type="AlphaFoldDB" id="A0A5C4U3Y2"/>
<dbReference type="Pfam" id="PF00501">
    <property type="entry name" value="AMP-binding"/>
    <property type="match status" value="1"/>
</dbReference>
<evidence type="ECO:0000259" key="2">
    <source>
        <dbReference type="Pfam" id="PF13193"/>
    </source>
</evidence>
<proteinExistence type="predicted"/>
<dbReference type="SUPFAM" id="SSF56801">
    <property type="entry name" value="Acetyl-CoA synthetase-like"/>
    <property type="match status" value="1"/>
</dbReference>
<protein>
    <submittedName>
        <fullName evidence="3">O-succinylbenzoate--CoA ligase</fullName>
        <ecNumber evidence="3">6.2.1.26</ecNumber>
    </submittedName>
</protein>